<name>A0A841FFR7_9ACTN</name>
<evidence type="ECO:0000313" key="10">
    <source>
        <dbReference type="Proteomes" id="UP000548476"/>
    </source>
</evidence>
<feature type="transmembrane region" description="Helical" evidence="8">
    <location>
        <begin position="164"/>
        <end position="189"/>
    </location>
</feature>
<feature type="transmembrane region" description="Helical" evidence="8">
    <location>
        <begin position="253"/>
        <end position="281"/>
    </location>
</feature>
<dbReference type="PANTHER" id="PTHR30472">
    <property type="entry name" value="FERRIC ENTEROBACTIN TRANSPORT SYSTEM PERMEASE PROTEIN"/>
    <property type="match status" value="1"/>
</dbReference>
<keyword evidence="10" id="KW-1185">Reference proteome</keyword>
<dbReference type="Gene3D" id="1.10.3470.10">
    <property type="entry name" value="ABC transporter involved in vitamin B12 uptake, BtuC"/>
    <property type="match status" value="1"/>
</dbReference>
<dbReference type="AlphaFoldDB" id="A0A841FFR7"/>
<dbReference type="GO" id="GO:0022857">
    <property type="term" value="F:transmembrane transporter activity"/>
    <property type="evidence" value="ECO:0007669"/>
    <property type="project" value="InterPro"/>
</dbReference>
<evidence type="ECO:0000256" key="7">
    <source>
        <dbReference type="ARBA" id="ARBA00023136"/>
    </source>
</evidence>
<feature type="transmembrane region" description="Helical" evidence="8">
    <location>
        <begin position="293"/>
        <end position="313"/>
    </location>
</feature>
<dbReference type="SUPFAM" id="SSF81345">
    <property type="entry name" value="ABC transporter involved in vitamin B12 uptake, BtuC"/>
    <property type="match status" value="1"/>
</dbReference>
<dbReference type="RefSeq" id="WP_239121960.1">
    <property type="nucleotide sequence ID" value="NZ_BONT01000013.1"/>
</dbReference>
<evidence type="ECO:0000256" key="4">
    <source>
        <dbReference type="ARBA" id="ARBA00022475"/>
    </source>
</evidence>
<feature type="transmembrane region" description="Helical" evidence="8">
    <location>
        <begin position="210"/>
        <end position="233"/>
    </location>
</feature>
<evidence type="ECO:0000256" key="3">
    <source>
        <dbReference type="ARBA" id="ARBA00022448"/>
    </source>
</evidence>
<evidence type="ECO:0000313" key="9">
    <source>
        <dbReference type="EMBL" id="MBB6033843.1"/>
    </source>
</evidence>
<comment type="subcellular location">
    <subcellularLocation>
        <location evidence="1">Cell membrane</location>
        <topology evidence="1">Multi-pass membrane protein</topology>
    </subcellularLocation>
</comment>
<dbReference type="Proteomes" id="UP000548476">
    <property type="component" value="Unassembled WGS sequence"/>
</dbReference>
<feature type="transmembrane region" description="Helical" evidence="8">
    <location>
        <begin position="81"/>
        <end position="98"/>
    </location>
</feature>
<dbReference type="Pfam" id="PF01032">
    <property type="entry name" value="FecCD"/>
    <property type="match status" value="1"/>
</dbReference>
<proteinExistence type="inferred from homology"/>
<dbReference type="GO" id="GO:0005886">
    <property type="term" value="C:plasma membrane"/>
    <property type="evidence" value="ECO:0007669"/>
    <property type="project" value="UniProtKB-SubCell"/>
</dbReference>
<evidence type="ECO:0000256" key="1">
    <source>
        <dbReference type="ARBA" id="ARBA00004651"/>
    </source>
</evidence>
<dbReference type="EMBL" id="JACHGT010000003">
    <property type="protein sequence ID" value="MBB6033843.1"/>
    <property type="molecule type" value="Genomic_DNA"/>
</dbReference>
<keyword evidence="3" id="KW-0813">Transport</keyword>
<keyword evidence="6 8" id="KW-1133">Transmembrane helix</keyword>
<protein>
    <submittedName>
        <fullName evidence="9">Iron complex transport system permease protein</fullName>
    </submittedName>
</protein>
<gene>
    <name evidence="9" type="ORF">HNR73_001693</name>
</gene>
<comment type="similarity">
    <text evidence="2">Belongs to the binding-protein-dependent transport system permease family. FecCD subfamily.</text>
</comment>
<accession>A0A841FFR7</accession>
<evidence type="ECO:0000256" key="2">
    <source>
        <dbReference type="ARBA" id="ARBA00007935"/>
    </source>
</evidence>
<evidence type="ECO:0000256" key="5">
    <source>
        <dbReference type="ARBA" id="ARBA00022692"/>
    </source>
</evidence>
<dbReference type="GO" id="GO:0033214">
    <property type="term" value="P:siderophore-iron import into cell"/>
    <property type="evidence" value="ECO:0007669"/>
    <property type="project" value="TreeGrafter"/>
</dbReference>
<keyword evidence="7 8" id="KW-0472">Membrane</keyword>
<feature type="transmembrane region" description="Helical" evidence="8">
    <location>
        <begin position="119"/>
        <end position="152"/>
    </location>
</feature>
<keyword evidence="5 8" id="KW-0812">Transmembrane</keyword>
<evidence type="ECO:0000256" key="6">
    <source>
        <dbReference type="ARBA" id="ARBA00022989"/>
    </source>
</evidence>
<organism evidence="9 10">
    <name type="scientific">Phytomonospora endophytica</name>
    <dbReference type="NCBI Taxonomy" id="714109"/>
    <lineage>
        <taxon>Bacteria</taxon>
        <taxon>Bacillati</taxon>
        <taxon>Actinomycetota</taxon>
        <taxon>Actinomycetes</taxon>
        <taxon>Micromonosporales</taxon>
        <taxon>Micromonosporaceae</taxon>
        <taxon>Phytomonospora</taxon>
    </lineage>
</organism>
<feature type="transmembrane region" description="Helical" evidence="8">
    <location>
        <begin position="319"/>
        <end position="340"/>
    </location>
</feature>
<dbReference type="CDD" id="cd06550">
    <property type="entry name" value="TM_ABC_iron-siderophores_like"/>
    <property type="match status" value="1"/>
</dbReference>
<evidence type="ECO:0000256" key="8">
    <source>
        <dbReference type="SAM" id="Phobius"/>
    </source>
</evidence>
<sequence length="349" mass="35215">MSAPTLRPTGRTLIRVSGASFLLRRRSIAVTMLLLAALAAAVAASLSFGRTFVAFPDVLDTVLGADTGYQVTVNTLRLPRTVLAVVAGAAFGLAGSLIQSVARNPLASPDVIGVTQGAGLAATIALTGGLGIGVLVGSSLAGALLAALLVFAIAGRGGMGANRFVLAGIAVAVALRAVTQMFLISADAIDAQRAQIWIIGTLSGRGWNETAMIAAAITVLLPALLWASSAMNSTALDDDTARGLGVHVTRRRVGLAAIGIALAAVATANVGAIEFVALVAPQVARRLTRTERPPLLTAALTGALLTVVADLLGRNLFATPLPAGVVTAVLGGPYLILLLIRRGAKGTST</sequence>
<keyword evidence="4" id="KW-1003">Cell membrane</keyword>
<dbReference type="PANTHER" id="PTHR30472:SF24">
    <property type="entry name" value="FERRIC ENTEROBACTIN TRANSPORT SYSTEM PERMEASE PROTEIN FEPG"/>
    <property type="match status" value="1"/>
</dbReference>
<comment type="caution">
    <text evidence="9">The sequence shown here is derived from an EMBL/GenBank/DDBJ whole genome shotgun (WGS) entry which is preliminary data.</text>
</comment>
<reference evidence="9 10" key="1">
    <citation type="submission" date="2020-08" db="EMBL/GenBank/DDBJ databases">
        <title>Genomic Encyclopedia of Type Strains, Phase IV (KMG-IV): sequencing the most valuable type-strain genomes for metagenomic binning, comparative biology and taxonomic classification.</title>
        <authorList>
            <person name="Goeker M."/>
        </authorList>
    </citation>
    <scope>NUCLEOTIDE SEQUENCE [LARGE SCALE GENOMIC DNA]</scope>
    <source>
        <strain evidence="9 10">YIM 65646</strain>
    </source>
</reference>
<dbReference type="InterPro" id="IPR037294">
    <property type="entry name" value="ABC_BtuC-like"/>
</dbReference>
<dbReference type="InterPro" id="IPR000522">
    <property type="entry name" value="ABC_transptr_permease_BtuC"/>
</dbReference>